<keyword evidence="4" id="KW-0256">Endoplasmic reticulum</keyword>
<feature type="signal peptide" evidence="8">
    <location>
        <begin position="1"/>
        <end position="18"/>
    </location>
</feature>
<dbReference type="AlphaFoldDB" id="A0A179FBX5"/>
<feature type="transmembrane region" description="Helical" evidence="7">
    <location>
        <begin position="247"/>
        <end position="266"/>
    </location>
</feature>
<dbReference type="InterPro" id="IPR008814">
    <property type="entry name" value="Swp1"/>
</dbReference>
<keyword evidence="11" id="KW-1185">Reference proteome</keyword>
<dbReference type="UniPathway" id="UPA00378"/>
<name>A0A179FBX5_METCM</name>
<proteinExistence type="predicted"/>
<comment type="caution">
    <text evidence="10">The sequence shown here is derived from an EMBL/GenBank/DDBJ whole genome shotgun (WGS) entry which is preliminary data.</text>
</comment>
<keyword evidence="2 7" id="KW-0812">Transmembrane</keyword>
<feature type="transmembrane region" description="Helical" evidence="7">
    <location>
        <begin position="222"/>
        <end position="241"/>
    </location>
</feature>
<accession>A0A179FBX5</accession>
<gene>
    <name evidence="10" type="ORF">VFPPC_11076</name>
</gene>
<evidence type="ECO:0000256" key="3">
    <source>
        <dbReference type="ARBA" id="ARBA00022729"/>
    </source>
</evidence>
<keyword evidence="5 7" id="KW-1133">Transmembrane helix</keyword>
<evidence type="ECO:0000259" key="9">
    <source>
        <dbReference type="Pfam" id="PF25147"/>
    </source>
</evidence>
<comment type="subcellular location">
    <subcellularLocation>
        <location evidence="1">Endoplasmic reticulum membrane</location>
        <topology evidence="1">Multi-pass membrane protein</topology>
    </subcellularLocation>
</comment>
<protein>
    <submittedName>
        <fullName evidence="10">Ribophorin II</fullName>
    </submittedName>
</protein>
<evidence type="ECO:0000313" key="11">
    <source>
        <dbReference type="Proteomes" id="UP000078397"/>
    </source>
</evidence>
<feature type="chain" id="PRO_5044267639" evidence="8">
    <location>
        <begin position="19"/>
        <end position="282"/>
    </location>
</feature>
<dbReference type="KEGG" id="pchm:VFPPC_11076"/>
<dbReference type="GeneID" id="28853338"/>
<evidence type="ECO:0000256" key="5">
    <source>
        <dbReference type="ARBA" id="ARBA00022989"/>
    </source>
</evidence>
<keyword evidence="6 7" id="KW-0472">Membrane</keyword>
<evidence type="ECO:0000256" key="2">
    <source>
        <dbReference type="ARBA" id="ARBA00022692"/>
    </source>
</evidence>
<evidence type="ECO:0000256" key="1">
    <source>
        <dbReference type="ARBA" id="ARBA00004477"/>
    </source>
</evidence>
<dbReference type="Pfam" id="PF25147">
    <property type="entry name" value="Ribophorin_II_C"/>
    <property type="match status" value="1"/>
</dbReference>
<dbReference type="PANTHER" id="PTHR12640:SF0">
    <property type="entry name" value="DOLICHYL-DIPHOSPHOOLIGOSACCHARIDE--PROTEIN GLYCOSYLTRANSFERASE SUBUNIT 2"/>
    <property type="match status" value="1"/>
</dbReference>
<evidence type="ECO:0000256" key="8">
    <source>
        <dbReference type="SAM" id="SignalP"/>
    </source>
</evidence>
<evidence type="ECO:0000313" key="10">
    <source>
        <dbReference type="EMBL" id="OAQ62619.2"/>
    </source>
</evidence>
<evidence type="ECO:0000256" key="6">
    <source>
        <dbReference type="ARBA" id="ARBA00023136"/>
    </source>
</evidence>
<organism evidence="10 11">
    <name type="scientific">Pochonia chlamydosporia 170</name>
    <dbReference type="NCBI Taxonomy" id="1380566"/>
    <lineage>
        <taxon>Eukaryota</taxon>
        <taxon>Fungi</taxon>
        <taxon>Dikarya</taxon>
        <taxon>Ascomycota</taxon>
        <taxon>Pezizomycotina</taxon>
        <taxon>Sordariomycetes</taxon>
        <taxon>Hypocreomycetidae</taxon>
        <taxon>Hypocreales</taxon>
        <taxon>Clavicipitaceae</taxon>
        <taxon>Pochonia</taxon>
    </lineage>
</organism>
<feature type="transmembrane region" description="Helical" evidence="7">
    <location>
        <begin position="183"/>
        <end position="210"/>
    </location>
</feature>
<evidence type="ECO:0000256" key="4">
    <source>
        <dbReference type="ARBA" id="ARBA00022824"/>
    </source>
</evidence>
<dbReference type="RefSeq" id="XP_022284184.1">
    <property type="nucleotide sequence ID" value="XM_022428739.1"/>
</dbReference>
<keyword evidence="3 8" id="KW-0732">Signal</keyword>
<reference evidence="10 11" key="1">
    <citation type="journal article" date="2016" name="PLoS Pathog.">
        <title>Biosynthesis of antibiotic leucinostatins in bio-control fungus Purpureocillium lilacinum and their inhibition on phytophthora revealed by genome mining.</title>
        <authorList>
            <person name="Wang G."/>
            <person name="Liu Z."/>
            <person name="Lin R."/>
            <person name="Li E."/>
            <person name="Mao Z."/>
            <person name="Ling J."/>
            <person name="Yang Y."/>
            <person name="Yin W.B."/>
            <person name="Xie B."/>
        </authorList>
    </citation>
    <scope>NUCLEOTIDE SEQUENCE [LARGE SCALE GENOMIC DNA]</scope>
    <source>
        <strain evidence="10">170</strain>
    </source>
</reference>
<dbReference type="Proteomes" id="UP000078397">
    <property type="component" value="Unassembled WGS sequence"/>
</dbReference>
<dbReference type="GO" id="GO:0006487">
    <property type="term" value="P:protein N-linked glycosylation"/>
    <property type="evidence" value="ECO:0007669"/>
    <property type="project" value="TreeGrafter"/>
</dbReference>
<dbReference type="EMBL" id="LSBJ02000006">
    <property type="protein sequence ID" value="OAQ62619.2"/>
    <property type="molecule type" value="Genomic_DNA"/>
</dbReference>
<dbReference type="OrthoDB" id="432292at2759"/>
<dbReference type="STRING" id="1380566.A0A179FBX5"/>
<dbReference type="InterPro" id="IPR056790">
    <property type="entry name" value="Ribophorin_II_C"/>
</dbReference>
<evidence type="ECO:0000256" key="7">
    <source>
        <dbReference type="SAM" id="Phobius"/>
    </source>
</evidence>
<sequence>MRFSAASTLLALAGAAHAASWTFSDASVSVGSKASEKTVEKFSDADRAKKTITFGYQDTLKVALTTKEGSKAKRPHQAFLVIKEASGLEAPFPLTLKESGKGIVQISHKDLPAQLLTTQSPLEASLILGSTGSTKGSVTPVFDIVVKLDPGHPTPSPAAPLRYGKLAEIHHIFRSDPKNPPKIVSLVFSLAVLATVPALFIGWIILGGNFSHASKAMGNAPLSHALFFGSIIAMEGVFFLYYSAWNLFQTLPVMGVVAAVAFLSGTKALGEVQSRRVAGERS</sequence>
<dbReference type="PANTHER" id="PTHR12640">
    <property type="entry name" value="RIBOPHORIN II"/>
    <property type="match status" value="1"/>
</dbReference>
<feature type="domain" description="Ribophorin II C-terminal" evidence="9">
    <location>
        <begin position="173"/>
        <end position="276"/>
    </location>
</feature>
<dbReference type="GO" id="GO:0008250">
    <property type="term" value="C:oligosaccharyltransferase complex"/>
    <property type="evidence" value="ECO:0007669"/>
    <property type="project" value="InterPro"/>
</dbReference>